<dbReference type="SMART" id="SM00225">
    <property type="entry name" value="BTB"/>
    <property type="match status" value="1"/>
</dbReference>
<reference evidence="3" key="1">
    <citation type="submission" date="2025-08" db="UniProtKB">
        <authorList>
            <consortium name="RefSeq"/>
        </authorList>
    </citation>
    <scope>IDENTIFICATION</scope>
    <source>
        <tissue evidence="3">Whole organism</tissue>
    </source>
</reference>
<feature type="domain" description="BTB" evidence="1">
    <location>
        <begin position="170"/>
        <end position="235"/>
    </location>
</feature>
<dbReference type="Gene3D" id="3.30.710.10">
    <property type="entry name" value="Potassium Channel Kv1.1, Chain A"/>
    <property type="match status" value="1"/>
</dbReference>
<evidence type="ECO:0000313" key="2">
    <source>
        <dbReference type="Proteomes" id="UP000504606"/>
    </source>
</evidence>
<dbReference type="InterPro" id="IPR011333">
    <property type="entry name" value="SKP1/BTB/POZ_sf"/>
</dbReference>
<dbReference type="GeneID" id="113207730"/>
<gene>
    <name evidence="3" type="primary">LOC113207730</name>
</gene>
<accession>A0A6J1SLJ4</accession>
<dbReference type="PANTHER" id="PTHR24413">
    <property type="entry name" value="SPECKLE-TYPE POZ PROTEIN"/>
    <property type="match status" value="1"/>
</dbReference>
<evidence type="ECO:0000259" key="1">
    <source>
        <dbReference type="PROSITE" id="PS50097"/>
    </source>
</evidence>
<name>A0A6J1SLJ4_FRAOC</name>
<sequence length="346" mass="38155">MAAHAQQQSGMHLLLMSEQTVPRTVFERERALHLDLLQTADERLAFRGLLHLTTTSSNSNTPAVGLLLKVYVATCPLIVHVKMTCGNYGSSQLPEPAQPTQPDQPTPPLATEAHVLVLASKYFPDVVSRLPLRRAFAKVTLTFTVYALWTPPAAGAGLHLNRARLQGSHCDVKLVVEGVGLDAHRAVLAARSPVLDAMLSGDNFKEAREGRVDLVDFSIGAVKKFLEYVYTNEVNDWDDDELEILQLADKYEVPDLVTECSQRLWKSGALQALRVLWAEADAHCQVIDGALRQRLTTTVVDNLKDLDNSWTWIEFRATHPFLADIILGSAAATRAPSTTSCVWTPQ</sequence>
<dbReference type="Proteomes" id="UP000504606">
    <property type="component" value="Unplaced"/>
</dbReference>
<organism evidence="2 3">
    <name type="scientific">Frankliniella occidentalis</name>
    <name type="common">Western flower thrips</name>
    <name type="synonym">Euthrips occidentalis</name>
    <dbReference type="NCBI Taxonomy" id="133901"/>
    <lineage>
        <taxon>Eukaryota</taxon>
        <taxon>Metazoa</taxon>
        <taxon>Ecdysozoa</taxon>
        <taxon>Arthropoda</taxon>
        <taxon>Hexapoda</taxon>
        <taxon>Insecta</taxon>
        <taxon>Pterygota</taxon>
        <taxon>Neoptera</taxon>
        <taxon>Paraneoptera</taxon>
        <taxon>Thysanoptera</taxon>
        <taxon>Terebrantia</taxon>
        <taxon>Thripoidea</taxon>
        <taxon>Thripidae</taxon>
        <taxon>Frankliniella</taxon>
    </lineage>
</organism>
<proteinExistence type="predicted"/>
<dbReference type="RefSeq" id="XP_026280190.1">
    <property type="nucleotide sequence ID" value="XM_026424405.2"/>
</dbReference>
<keyword evidence="2" id="KW-1185">Reference proteome</keyword>
<dbReference type="PROSITE" id="PS50097">
    <property type="entry name" value="BTB"/>
    <property type="match status" value="1"/>
</dbReference>
<dbReference type="InterPro" id="IPR000210">
    <property type="entry name" value="BTB/POZ_dom"/>
</dbReference>
<evidence type="ECO:0000313" key="3">
    <source>
        <dbReference type="RefSeq" id="XP_026280190.1"/>
    </source>
</evidence>
<dbReference type="Pfam" id="PF00651">
    <property type="entry name" value="BTB"/>
    <property type="match status" value="1"/>
</dbReference>
<dbReference type="OrthoDB" id="10249567at2759"/>
<dbReference type="SUPFAM" id="SSF54695">
    <property type="entry name" value="POZ domain"/>
    <property type="match status" value="1"/>
</dbReference>
<protein>
    <submittedName>
        <fullName evidence="3">Uncharacterized protein LOC113207730 isoform X1</fullName>
    </submittedName>
</protein>
<dbReference type="CDD" id="cd18186">
    <property type="entry name" value="BTB_POZ_ZBTB_KLHL-like"/>
    <property type="match status" value="1"/>
</dbReference>
<dbReference type="AlphaFoldDB" id="A0A6J1SLJ4"/>